<dbReference type="KEGG" id="hqi:H9L05_09270"/>
<evidence type="ECO:0000259" key="2">
    <source>
        <dbReference type="Pfam" id="PF18962"/>
    </source>
</evidence>
<reference evidence="3 4" key="1">
    <citation type="submission" date="2020-08" db="EMBL/GenBank/DDBJ databases">
        <title>Genome sequence of Hymenobacter qilianensis JCM 19763T.</title>
        <authorList>
            <person name="Hyun D.-W."/>
            <person name="Bae J.-W."/>
        </authorList>
    </citation>
    <scope>NUCLEOTIDE SEQUENCE [LARGE SCALE GENOMIC DNA]</scope>
    <source>
        <strain evidence="3 4">JCM 19763</strain>
    </source>
</reference>
<dbReference type="Proteomes" id="UP000516093">
    <property type="component" value="Chromosome"/>
</dbReference>
<name>A0A7H0GZI8_9BACT</name>
<dbReference type="EMBL" id="CP060784">
    <property type="protein sequence ID" value="QNP53704.1"/>
    <property type="molecule type" value="Genomic_DNA"/>
</dbReference>
<evidence type="ECO:0000256" key="1">
    <source>
        <dbReference type="ARBA" id="ARBA00022729"/>
    </source>
</evidence>
<evidence type="ECO:0000313" key="3">
    <source>
        <dbReference type="EMBL" id="QNP53704.1"/>
    </source>
</evidence>
<sequence>MLVDLNRDGALDMAFSATTGTTSQVFYILNQAAAGQPAVFDINQATAIANLPNRAHDAPCFTDVDGDGNLDLLIGTNVNTATTGTARYGIQYFRHNGSTTPAQTYTLSTTTFGQIQSAAGNLHPTVADFDGDGKPDLLTADASGELRFYADFRTQLLTPTAPFVGRADIIYNGLLNAYRSAQLGVQRSAEGKNRPAPVAADLNGDGAPELLVGMETGGITAFAARGRVLSTNPAAEAALELRLFPNPATGTASLEAAQPVRLTVLDLTGRRIRTVAESARLHTLDLTNVAAGVYLVRAESTNGEIAAVRRLLVR</sequence>
<dbReference type="RefSeq" id="WP_187733913.1">
    <property type="nucleotide sequence ID" value="NZ_CP060784.1"/>
</dbReference>
<evidence type="ECO:0000313" key="4">
    <source>
        <dbReference type="Proteomes" id="UP000516093"/>
    </source>
</evidence>
<keyword evidence="4" id="KW-1185">Reference proteome</keyword>
<accession>A0A7H0GZI8</accession>
<dbReference type="InterPro" id="IPR026444">
    <property type="entry name" value="Secre_tail"/>
</dbReference>
<gene>
    <name evidence="3" type="ORF">H9L05_09270</name>
</gene>
<dbReference type="Pfam" id="PF13517">
    <property type="entry name" value="FG-GAP_3"/>
    <property type="match status" value="1"/>
</dbReference>
<dbReference type="PANTHER" id="PTHR44103">
    <property type="entry name" value="PROPROTEIN CONVERTASE P"/>
    <property type="match status" value="1"/>
</dbReference>
<dbReference type="Gene3D" id="2.130.10.130">
    <property type="entry name" value="Integrin alpha, N-terminal"/>
    <property type="match status" value="1"/>
</dbReference>
<dbReference type="PANTHER" id="PTHR44103:SF1">
    <property type="entry name" value="PROPROTEIN CONVERTASE P"/>
    <property type="match status" value="1"/>
</dbReference>
<feature type="domain" description="Secretion system C-terminal sorting" evidence="2">
    <location>
        <begin position="243"/>
        <end position="305"/>
    </location>
</feature>
<dbReference type="AlphaFoldDB" id="A0A7H0GZI8"/>
<dbReference type="SUPFAM" id="SSF69318">
    <property type="entry name" value="Integrin alpha N-terminal domain"/>
    <property type="match status" value="1"/>
</dbReference>
<organism evidence="3 4">
    <name type="scientific">Hymenobacter qilianensis</name>
    <dbReference type="NCBI Taxonomy" id="1385715"/>
    <lineage>
        <taxon>Bacteria</taxon>
        <taxon>Pseudomonadati</taxon>
        <taxon>Bacteroidota</taxon>
        <taxon>Cytophagia</taxon>
        <taxon>Cytophagales</taxon>
        <taxon>Hymenobacteraceae</taxon>
        <taxon>Hymenobacter</taxon>
    </lineage>
</organism>
<dbReference type="InterPro" id="IPR028994">
    <property type="entry name" value="Integrin_alpha_N"/>
</dbReference>
<proteinExistence type="predicted"/>
<dbReference type="NCBIfam" id="TIGR04183">
    <property type="entry name" value="Por_Secre_tail"/>
    <property type="match status" value="1"/>
</dbReference>
<protein>
    <submittedName>
        <fullName evidence="3">VCBS repeat-containing protein</fullName>
    </submittedName>
</protein>
<dbReference type="InterPro" id="IPR013517">
    <property type="entry name" value="FG-GAP"/>
</dbReference>
<dbReference type="Pfam" id="PF18962">
    <property type="entry name" value="Por_Secre_tail"/>
    <property type="match status" value="1"/>
</dbReference>
<keyword evidence="1" id="KW-0732">Signal</keyword>